<feature type="domain" description="SWIM-type" evidence="2">
    <location>
        <begin position="117"/>
        <end position="151"/>
    </location>
</feature>
<sequence length="279" mass="31876">MAQQSKTWWGQKFIQALESFCDPNRLKRGRSYANSRKIINFEKNKGEILARVRGSVNPYFGVYKEPLYKTEVKIAPIPKKDWTKIIQKLSTNAGFVSRLLLNEIPENIEDCFEEAGYNFLPRSSRDFQTDCTCPDWSNPCKHIAGVCYRLAEELDHDPFLLFELRGLSREALQKELKKTPLGKALASGLVEDRIEPEPVASYYTVPESQAVPDSLSLKEFWLGSKRIPEAPPSRGGASVSGIVVKKQGDNPEFWDGDRSFLETMDDIYERVRTKYKNVL</sequence>
<evidence type="ECO:0000256" key="1">
    <source>
        <dbReference type="PROSITE-ProRule" id="PRU00325"/>
    </source>
</evidence>
<keyword evidence="4" id="KW-1185">Reference proteome</keyword>
<gene>
    <name evidence="3" type="ORF">NEA10_01195</name>
</gene>
<dbReference type="EMBL" id="CP098611">
    <property type="protein sequence ID" value="USR91388.1"/>
    <property type="molecule type" value="Genomic_DNA"/>
</dbReference>
<proteinExistence type="predicted"/>
<protein>
    <submittedName>
        <fullName evidence="3">SWIM zinc finger family protein</fullName>
    </submittedName>
</protein>
<keyword evidence="1" id="KW-0862">Zinc</keyword>
<dbReference type="RefSeq" id="WP_252663413.1">
    <property type="nucleotide sequence ID" value="NZ_CP098611.1"/>
</dbReference>
<keyword evidence="1" id="KW-0479">Metal-binding</keyword>
<dbReference type="PROSITE" id="PS50966">
    <property type="entry name" value="ZF_SWIM"/>
    <property type="match status" value="1"/>
</dbReference>
<dbReference type="PANTHER" id="PTHR38133">
    <property type="entry name" value="SLR1429 PROTEIN"/>
    <property type="match status" value="1"/>
</dbReference>
<dbReference type="InterPro" id="IPR007527">
    <property type="entry name" value="Znf_SWIM"/>
</dbReference>
<dbReference type="Pfam" id="PF04434">
    <property type="entry name" value="SWIM"/>
    <property type="match status" value="1"/>
</dbReference>
<keyword evidence="1" id="KW-0863">Zinc-finger</keyword>
<dbReference type="Proteomes" id="UP001056708">
    <property type="component" value="Chromosome"/>
</dbReference>
<name>A0ABY5AR94_9CYAN</name>
<organism evidence="3 4">
    <name type="scientific">Phormidium yuhuli AB48</name>
    <dbReference type="NCBI Taxonomy" id="2940671"/>
    <lineage>
        <taxon>Bacteria</taxon>
        <taxon>Bacillati</taxon>
        <taxon>Cyanobacteriota</taxon>
        <taxon>Cyanophyceae</taxon>
        <taxon>Oscillatoriophycideae</taxon>
        <taxon>Oscillatoriales</taxon>
        <taxon>Oscillatoriaceae</taxon>
        <taxon>Phormidium</taxon>
        <taxon>Phormidium yuhuli</taxon>
    </lineage>
</organism>
<reference evidence="3" key="1">
    <citation type="submission" date="2022-06" db="EMBL/GenBank/DDBJ databases">
        <title>Genome sequence of Phormidium yuhuli AB48 isolated from an industrial photobioreactor environment.</title>
        <authorList>
            <person name="Qiu Y."/>
            <person name="Noonan A.J.C."/>
            <person name="Dofher K."/>
            <person name="Koch M."/>
            <person name="Kieft B."/>
            <person name="Lin X."/>
            <person name="Ziels R.M."/>
            <person name="Hallam S.J."/>
        </authorList>
    </citation>
    <scope>NUCLEOTIDE SEQUENCE</scope>
    <source>
        <strain evidence="3">AB48</strain>
    </source>
</reference>
<evidence type="ECO:0000313" key="3">
    <source>
        <dbReference type="EMBL" id="USR91388.1"/>
    </source>
</evidence>
<evidence type="ECO:0000259" key="2">
    <source>
        <dbReference type="PROSITE" id="PS50966"/>
    </source>
</evidence>
<accession>A0ABY5AR94</accession>
<evidence type="ECO:0000313" key="4">
    <source>
        <dbReference type="Proteomes" id="UP001056708"/>
    </source>
</evidence>
<dbReference type="PANTHER" id="PTHR38133:SF1">
    <property type="entry name" value="SLR1429 PROTEIN"/>
    <property type="match status" value="1"/>
</dbReference>